<sequence>MATTASLISRVRLELGDMGKTFVSQFVADGTTNRFKLHYSPLDATSVVVFNNGTEVTTQAHVEESTGVLVLDFIPADGDELTVSGLYYRYFTDAELTSLITDAVLQHSSSGTDALGRKINVSNLPQIEEYPVTIYAVTLALYTLATDASFDIDIAAPDGVSIPRSERYRQLMDMVAARQSQYRDLCTHLGVGLYKIDVFTFRRISKATNRYVPVYKPQEVDDRSWPQRVDIPAPIYGDKTVPWITEGGDLTAYQGRAYSTALVYTDNFAGKLFTAKLLHQRGSLLPLQNFTLEVDVLGTDVVTAAARTSGSTTVTFTTSAAHGLTAGTAIVVTDVDSSADGYYTVVGVPNTTSFTVTGIATTALALTGLTGQVETNATKEYTFHLSLEKDQTLRLAERTYWSLSTVDFFTGESIEYKGGSFFNARRSTVVI</sequence>
<dbReference type="InterPro" id="IPR023366">
    <property type="entry name" value="ATP_synth_asu-like_sf"/>
</dbReference>
<accession>A0A6J5MTB4</accession>
<dbReference type="EMBL" id="LR796481">
    <property type="protein sequence ID" value="CAB4148180.1"/>
    <property type="molecule type" value="Genomic_DNA"/>
</dbReference>
<dbReference type="Gene3D" id="2.40.30.20">
    <property type="match status" value="1"/>
</dbReference>
<proteinExistence type="predicted"/>
<reference evidence="2" key="1">
    <citation type="submission" date="2020-04" db="EMBL/GenBank/DDBJ databases">
        <authorList>
            <person name="Chiriac C."/>
            <person name="Salcher M."/>
            <person name="Ghai R."/>
            <person name="Kavagutti S V."/>
        </authorList>
    </citation>
    <scope>NUCLEOTIDE SEQUENCE</scope>
</reference>
<gene>
    <name evidence="1" type="ORF">UFOVP325_145</name>
    <name evidence="2" type="ORF">UFOVP430_140</name>
</gene>
<evidence type="ECO:0000313" key="2">
    <source>
        <dbReference type="EMBL" id="CAB4148180.1"/>
    </source>
</evidence>
<dbReference type="EMBL" id="LR796338">
    <property type="protein sequence ID" value="CAB4137923.1"/>
    <property type="molecule type" value="Genomic_DNA"/>
</dbReference>
<evidence type="ECO:0000313" key="1">
    <source>
        <dbReference type="EMBL" id="CAB4137923.1"/>
    </source>
</evidence>
<organism evidence="2">
    <name type="scientific">uncultured Caudovirales phage</name>
    <dbReference type="NCBI Taxonomy" id="2100421"/>
    <lineage>
        <taxon>Viruses</taxon>
        <taxon>Duplodnaviria</taxon>
        <taxon>Heunggongvirae</taxon>
        <taxon>Uroviricota</taxon>
        <taxon>Caudoviricetes</taxon>
        <taxon>Peduoviridae</taxon>
        <taxon>Maltschvirus</taxon>
        <taxon>Maltschvirus maltsch</taxon>
    </lineage>
</organism>
<name>A0A6J5MTB4_9CAUD</name>
<protein>
    <submittedName>
        <fullName evidence="2">Uncharacterized protein</fullName>
    </submittedName>
</protein>